<proteinExistence type="predicted"/>
<evidence type="ECO:0000313" key="1">
    <source>
        <dbReference type="EMBL" id="GGS24116.1"/>
    </source>
</evidence>
<organism evidence="1 2">
    <name type="scientific">Deinococcus knuensis</name>
    <dbReference type="NCBI Taxonomy" id="1837380"/>
    <lineage>
        <taxon>Bacteria</taxon>
        <taxon>Thermotogati</taxon>
        <taxon>Deinococcota</taxon>
        <taxon>Deinococci</taxon>
        <taxon>Deinococcales</taxon>
        <taxon>Deinococcaceae</taxon>
        <taxon>Deinococcus</taxon>
    </lineage>
</organism>
<evidence type="ECO:0000313" key="2">
    <source>
        <dbReference type="Proteomes" id="UP000620633"/>
    </source>
</evidence>
<sequence length="255" mass="25184">MSAPSTLRPAASRSALARPLDFSYPSNRVAAAGSAGAALLALAFGRHWAQAAGVGGAAFLAWATARELDPDHPVTANAALPVAAAVALLGGAGNPLAGLAVLSGLRLIAGTTGESATPGDHAGLLLQSLLAGASGERAAALLVGAAPLLTPEAHSTLPAAGALMPTLARPAGFSWGSVLLAVSVLPLARTLTTPEEVTSVCDRAERPVRAAEVQLARHAAVLTLGAGLLTRRTQGLVPLAAALLTVAARRAGSTP</sequence>
<dbReference type="RefSeq" id="WP_189100383.1">
    <property type="nucleotide sequence ID" value="NZ_BMQO01000004.1"/>
</dbReference>
<gene>
    <name evidence="1" type="ORF">GCM10008961_14620</name>
</gene>
<accession>A0ABQ2SE08</accession>
<reference evidence="2" key="1">
    <citation type="journal article" date="2019" name="Int. J. Syst. Evol. Microbiol.">
        <title>The Global Catalogue of Microorganisms (GCM) 10K type strain sequencing project: providing services to taxonomists for standard genome sequencing and annotation.</title>
        <authorList>
            <consortium name="The Broad Institute Genomics Platform"/>
            <consortium name="The Broad Institute Genome Sequencing Center for Infectious Disease"/>
            <person name="Wu L."/>
            <person name="Ma J."/>
        </authorList>
    </citation>
    <scope>NUCLEOTIDE SEQUENCE [LARGE SCALE GENOMIC DNA]</scope>
    <source>
        <strain evidence="2">JCM 31406</strain>
    </source>
</reference>
<protein>
    <submittedName>
        <fullName evidence="1">Uncharacterized protein</fullName>
    </submittedName>
</protein>
<dbReference type="Proteomes" id="UP000620633">
    <property type="component" value="Unassembled WGS sequence"/>
</dbReference>
<comment type="caution">
    <text evidence="1">The sequence shown here is derived from an EMBL/GenBank/DDBJ whole genome shotgun (WGS) entry which is preliminary data.</text>
</comment>
<name>A0ABQ2SE08_9DEIO</name>
<keyword evidence="2" id="KW-1185">Reference proteome</keyword>
<dbReference type="EMBL" id="BMQO01000004">
    <property type="protein sequence ID" value="GGS24116.1"/>
    <property type="molecule type" value="Genomic_DNA"/>
</dbReference>